<dbReference type="PANTHER" id="PTHR24049">
    <property type="entry name" value="CRUMBS FAMILY MEMBER"/>
    <property type="match status" value="1"/>
</dbReference>
<dbReference type="GO" id="GO:0007219">
    <property type="term" value="P:Notch signaling pathway"/>
    <property type="evidence" value="ECO:0007669"/>
    <property type="project" value="UniProtKB-KW"/>
</dbReference>
<keyword evidence="10" id="KW-1133">Transmembrane helix</keyword>
<keyword evidence="8" id="KW-0832">Ubl conjugation</keyword>
<evidence type="ECO:0000256" key="4">
    <source>
        <dbReference type="ARBA" id="ARBA00022692"/>
    </source>
</evidence>
<keyword evidence="4" id="KW-0812">Transmembrane</keyword>
<evidence type="ECO:0000256" key="3">
    <source>
        <dbReference type="ARBA" id="ARBA00022536"/>
    </source>
</evidence>
<keyword evidence="5" id="KW-0732">Signal</keyword>
<comment type="caution">
    <text evidence="15">The sequence shown here is derived from an EMBL/GenBank/DDBJ whole genome shotgun (WGS) entry which is preliminary data.</text>
</comment>
<evidence type="ECO:0000256" key="7">
    <source>
        <dbReference type="ARBA" id="ARBA00022782"/>
    </source>
</evidence>
<evidence type="ECO:0000256" key="1">
    <source>
        <dbReference type="ARBA" id="ARBA00004479"/>
    </source>
</evidence>
<keyword evidence="6" id="KW-0677">Repeat</keyword>
<protein>
    <recommendedName>
        <fullName evidence="14">EGF-like domain-containing protein</fullName>
    </recommendedName>
</protein>
<sequence length="234" mass="26141">MQKNTSCSSYNGGCKHMCLATPNGARCPCLTGLNFANGTQCSDTDACASKPCQNGGTCANKYKGFECKCGGYYRGPVCQHADICKMKPCRNGGICSESGNQRTCQCIDDFSGDSCERSHIETVPDNNKKRIYVTITLKDAKFKDNLKDKESTEYNTLRIKVVVNVSYMADYFAMIPVTILYLKWCFSVLLENVFVTKHFCQFSKLRAGIFPGLSGPTEMVRGYRRFSKYFSEGW</sequence>
<proteinExistence type="predicted"/>
<evidence type="ECO:0000256" key="10">
    <source>
        <dbReference type="ARBA" id="ARBA00022989"/>
    </source>
</evidence>
<evidence type="ECO:0000256" key="6">
    <source>
        <dbReference type="ARBA" id="ARBA00022737"/>
    </source>
</evidence>
<evidence type="ECO:0000256" key="12">
    <source>
        <dbReference type="ARBA" id="ARBA00023157"/>
    </source>
</evidence>
<comment type="subcellular location">
    <subcellularLocation>
        <location evidence="1">Membrane</location>
        <topology evidence="1">Single-pass type I membrane protein</topology>
    </subcellularLocation>
</comment>
<dbReference type="EMBL" id="JAODUO010000901">
    <property type="protein sequence ID" value="KAK2173112.1"/>
    <property type="molecule type" value="Genomic_DNA"/>
</dbReference>
<dbReference type="CDD" id="cd00054">
    <property type="entry name" value="EGF_CA"/>
    <property type="match status" value="1"/>
</dbReference>
<keyword evidence="16" id="KW-1185">Reference proteome</keyword>
<feature type="domain" description="EGF-like" evidence="14">
    <location>
        <begin position="43"/>
        <end position="79"/>
    </location>
</feature>
<dbReference type="AlphaFoldDB" id="A0AAD9KKQ1"/>
<name>A0AAD9KKQ1_RIDPI</name>
<dbReference type="PROSITE" id="PS00010">
    <property type="entry name" value="ASX_HYDROXYL"/>
    <property type="match status" value="1"/>
</dbReference>
<dbReference type="SMART" id="SM00181">
    <property type="entry name" value="EGF"/>
    <property type="match status" value="3"/>
</dbReference>
<comment type="caution">
    <text evidence="13">Lacks conserved residue(s) required for the propagation of feature annotation.</text>
</comment>
<dbReference type="SMART" id="SM00179">
    <property type="entry name" value="EGF_CA"/>
    <property type="match status" value="1"/>
</dbReference>
<dbReference type="InterPro" id="IPR000742">
    <property type="entry name" value="EGF"/>
</dbReference>
<dbReference type="FunFam" id="2.10.25.10:FF:000095">
    <property type="entry name" value="Notch, isoform B"/>
    <property type="match status" value="1"/>
</dbReference>
<dbReference type="PROSITE" id="PS50026">
    <property type="entry name" value="EGF_3"/>
    <property type="match status" value="2"/>
</dbReference>
<keyword evidence="9" id="KW-0914">Notch signaling pathway</keyword>
<evidence type="ECO:0000256" key="2">
    <source>
        <dbReference type="ARBA" id="ARBA00022473"/>
    </source>
</evidence>
<dbReference type="InterPro" id="IPR001881">
    <property type="entry name" value="EGF-like_Ca-bd_dom"/>
</dbReference>
<dbReference type="Gene3D" id="2.10.25.10">
    <property type="entry name" value="Laminin"/>
    <property type="match status" value="3"/>
</dbReference>
<dbReference type="GO" id="GO:0005509">
    <property type="term" value="F:calcium ion binding"/>
    <property type="evidence" value="ECO:0007669"/>
    <property type="project" value="InterPro"/>
</dbReference>
<gene>
    <name evidence="15" type="ORF">NP493_903g01006</name>
</gene>
<evidence type="ECO:0000313" key="16">
    <source>
        <dbReference type="Proteomes" id="UP001209878"/>
    </source>
</evidence>
<dbReference type="Proteomes" id="UP001209878">
    <property type="component" value="Unassembled WGS sequence"/>
</dbReference>
<evidence type="ECO:0000259" key="14">
    <source>
        <dbReference type="PROSITE" id="PS50026"/>
    </source>
</evidence>
<keyword evidence="11" id="KW-0472">Membrane</keyword>
<evidence type="ECO:0000256" key="9">
    <source>
        <dbReference type="ARBA" id="ARBA00022976"/>
    </source>
</evidence>
<dbReference type="PROSITE" id="PS00022">
    <property type="entry name" value="EGF_1"/>
    <property type="match status" value="2"/>
</dbReference>
<keyword evidence="2" id="KW-0217">Developmental protein</keyword>
<accession>A0AAD9KKQ1</accession>
<dbReference type="FunFam" id="2.10.25.10:FF:000368">
    <property type="entry name" value="Delta-like 3 (Drosophila), isoform CRA_b"/>
    <property type="match status" value="1"/>
</dbReference>
<dbReference type="GO" id="GO:0030154">
    <property type="term" value="P:cell differentiation"/>
    <property type="evidence" value="ECO:0007669"/>
    <property type="project" value="UniProtKB-KW"/>
</dbReference>
<dbReference type="GO" id="GO:0016020">
    <property type="term" value="C:membrane"/>
    <property type="evidence" value="ECO:0007669"/>
    <property type="project" value="UniProtKB-SubCell"/>
</dbReference>
<evidence type="ECO:0000256" key="11">
    <source>
        <dbReference type="ARBA" id="ARBA00023136"/>
    </source>
</evidence>
<feature type="disulfide bond" evidence="13">
    <location>
        <begin position="106"/>
        <end position="115"/>
    </location>
</feature>
<keyword evidence="3 13" id="KW-0245">EGF-like domain</keyword>
<dbReference type="InterPro" id="IPR000152">
    <property type="entry name" value="EGF-type_Asp/Asn_hydroxyl_site"/>
</dbReference>
<dbReference type="InterPro" id="IPR051022">
    <property type="entry name" value="Notch_Cell-Fate_Det"/>
</dbReference>
<evidence type="ECO:0000256" key="5">
    <source>
        <dbReference type="ARBA" id="ARBA00022729"/>
    </source>
</evidence>
<evidence type="ECO:0000313" key="15">
    <source>
        <dbReference type="EMBL" id="KAK2173112.1"/>
    </source>
</evidence>
<feature type="domain" description="EGF-like" evidence="14">
    <location>
        <begin position="80"/>
        <end position="116"/>
    </location>
</feature>
<evidence type="ECO:0000256" key="13">
    <source>
        <dbReference type="PROSITE-ProRule" id="PRU00076"/>
    </source>
</evidence>
<evidence type="ECO:0000256" key="8">
    <source>
        <dbReference type="ARBA" id="ARBA00022843"/>
    </source>
</evidence>
<feature type="disulfide bond" evidence="13">
    <location>
        <begin position="69"/>
        <end position="78"/>
    </location>
</feature>
<reference evidence="15" key="1">
    <citation type="journal article" date="2023" name="Mol. Biol. Evol.">
        <title>Third-Generation Sequencing Reveals the Adaptive Role of the Epigenome in Three Deep-Sea Polychaetes.</title>
        <authorList>
            <person name="Perez M."/>
            <person name="Aroh O."/>
            <person name="Sun Y."/>
            <person name="Lan Y."/>
            <person name="Juniper S.K."/>
            <person name="Young C.R."/>
            <person name="Angers B."/>
            <person name="Qian P.Y."/>
        </authorList>
    </citation>
    <scope>NUCLEOTIDE SEQUENCE</scope>
    <source>
        <strain evidence="15">R07B-5</strain>
    </source>
</reference>
<keyword evidence="12 13" id="KW-1015">Disulfide bond</keyword>
<keyword evidence="7" id="KW-0221">Differentiation</keyword>
<organism evidence="15 16">
    <name type="scientific">Ridgeia piscesae</name>
    <name type="common">Tubeworm</name>
    <dbReference type="NCBI Taxonomy" id="27915"/>
    <lineage>
        <taxon>Eukaryota</taxon>
        <taxon>Metazoa</taxon>
        <taxon>Spiralia</taxon>
        <taxon>Lophotrochozoa</taxon>
        <taxon>Annelida</taxon>
        <taxon>Polychaeta</taxon>
        <taxon>Sedentaria</taxon>
        <taxon>Canalipalpata</taxon>
        <taxon>Sabellida</taxon>
        <taxon>Siboglinidae</taxon>
        <taxon>Ridgeia</taxon>
    </lineage>
</organism>
<dbReference type="SUPFAM" id="SSF57196">
    <property type="entry name" value="EGF/Laminin"/>
    <property type="match status" value="3"/>
</dbReference>